<dbReference type="GO" id="GO:0051539">
    <property type="term" value="F:4 iron, 4 sulfur cluster binding"/>
    <property type="evidence" value="ECO:0007669"/>
    <property type="project" value="UniProtKB-KW"/>
</dbReference>
<evidence type="ECO:0000256" key="3">
    <source>
        <dbReference type="ARBA" id="ARBA00022763"/>
    </source>
</evidence>
<protein>
    <submittedName>
        <fullName evidence="9">Uracil-DNA glycosylase</fullName>
    </submittedName>
</protein>
<reference evidence="9 10" key="1">
    <citation type="submission" date="2019-07" db="EMBL/GenBank/DDBJ databases">
        <title>Reclasification of Spiribacter aquaticus.</title>
        <authorList>
            <person name="Leon M.J."/>
            <person name="Sanchez-Porro C."/>
            <person name="Ventosa A."/>
        </authorList>
    </citation>
    <scope>NUCLEOTIDE SEQUENCE [LARGE SCALE GENOMIC DNA]</scope>
    <source>
        <strain evidence="9 10">SP30</strain>
    </source>
</reference>
<evidence type="ECO:0000313" key="9">
    <source>
        <dbReference type="EMBL" id="TVO64601.1"/>
    </source>
</evidence>
<sequence>MRTLPGALRERFRTAAAGLTGRDDAVYAAAGRDPTEPIFGLGPADARIAFFGRDPGRDEVHVGVPFIGAGGRQVRRVLHERRFHAPLTDTAGALAAGAPYFWANTVPYKPVGNKAWPMGVKRHFQPLVAELLLDQWQGREVITLGREAFFWFGLEQSPAERRRLDDHWRLDGRFSKSLDIAFQGPDGRRRSLRLHPLPHPSPLNATWFKRFPGLLAARLDALEGRA</sequence>
<keyword evidence="6" id="KW-0411">Iron-sulfur</keyword>
<comment type="caution">
    <text evidence="9">The sequence shown here is derived from an EMBL/GenBank/DDBJ whole genome shotgun (WGS) entry which is preliminary data.</text>
</comment>
<dbReference type="Pfam" id="PF03167">
    <property type="entry name" value="UDG"/>
    <property type="match status" value="1"/>
</dbReference>
<organism evidence="9 10">
    <name type="scientific">Spiribacter aquaticus</name>
    <dbReference type="NCBI Taxonomy" id="1935996"/>
    <lineage>
        <taxon>Bacteria</taxon>
        <taxon>Pseudomonadati</taxon>
        <taxon>Pseudomonadota</taxon>
        <taxon>Gammaproteobacteria</taxon>
        <taxon>Chromatiales</taxon>
        <taxon>Ectothiorhodospiraceae</taxon>
        <taxon>Spiribacter</taxon>
    </lineage>
</organism>
<evidence type="ECO:0000256" key="6">
    <source>
        <dbReference type="ARBA" id="ARBA00023014"/>
    </source>
</evidence>
<dbReference type="SUPFAM" id="SSF52141">
    <property type="entry name" value="Uracil-DNA glycosylase-like"/>
    <property type="match status" value="1"/>
</dbReference>
<name>A0A557RHE4_9GAMM</name>
<dbReference type="GO" id="GO:0046872">
    <property type="term" value="F:metal ion binding"/>
    <property type="evidence" value="ECO:0007669"/>
    <property type="project" value="UniProtKB-KW"/>
</dbReference>
<evidence type="ECO:0000256" key="7">
    <source>
        <dbReference type="ARBA" id="ARBA00023204"/>
    </source>
</evidence>
<keyword evidence="1" id="KW-0004">4Fe-4S</keyword>
<dbReference type="SMART" id="SM00986">
    <property type="entry name" value="UDG"/>
    <property type="match status" value="1"/>
</dbReference>
<gene>
    <name evidence="9" type="ORF">FPL11_08100</name>
</gene>
<dbReference type="PANTHER" id="PTHR33693">
    <property type="entry name" value="TYPE-5 URACIL-DNA GLYCOSYLASE"/>
    <property type="match status" value="1"/>
</dbReference>
<evidence type="ECO:0000256" key="5">
    <source>
        <dbReference type="ARBA" id="ARBA00023004"/>
    </source>
</evidence>
<keyword evidence="5" id="KW-0408">Iron</keyword>
<dbReference type="InterPro" id="IPR005122">
    <property type="entry name" value="Uracil-DNA_glycosylase-like"/>
</dbReference>
<keyword evidence="10" id="KW-1185">Reference proteome</keyword>
<feature type="domain" description="Uracil-DNA glycosylase-like" evidence="8">
    <location>
        <begin position="39"/>
        <end position="223"/>
    </location>
</feature>
<accession>A0A557RHE4</accession>
<dbReference type="EMBL" id="VMKP01000003">
    <property type="protein sequence ID" value="TVO64601.1"/>
    <property type="molecule type" value="Genomic_DNA"/>
</dbReference>
<evidence type="ECO:0000256" key="1">
    <source>
        <dbReference type="ARBA" id="ARBA00022485"/>
    </source>
</evidence>
<evidence type="ECO:0000313" key="10">
    <source>
        <dbReference type="Proteomes" id="UP000316688"/>
    </source>
</evidence>
<evidence type="ECO:0000256" key="4">
    <source>
        <dbReference type="ARBA" id="ARBA00022801"/>
    </source>
</evidence>
<dbReference type="InterPro" id="IPR036895">
    <property type="entry name" value="Uracil-DNA_glycosylase-like_sf"/>
</dbReference>
<dbReference type="PANTHER" id="PTHR33693:SF1">
    <property type="entry name" value="TYPE-4 URACIL-DNA GLYCOSYLASE"/>
    <property type="match status" value="1"/>
</dbReference>
<dbReference type="InterPro" id="IPR051536">
    <property type="entry name" value="UDG_Type-4/5"/>
</dbReference>
<dbReference type="Gene3D" id="3.40.470.10">
    <property type="entry name" value="Uracil-DNA glycosylase-like domain"/>
    <property type="match status" value="1"/>
</dbReference>
<keyword evidence="7" id="KW-0234">DNA repair</keyword>
<keyword evidence="4" id="KW-0378">Hydrolase</keyword>
<dbReference type="RefSeq" id="WP_144348155.1">
    <property type="nucleotide sequence ID" value="NZ_VMKP01000003.1"/>
</dbReference>
<dbReference type="GO" id="GO:0006281">
    <property type="term" value="P:DNA repair"/>
    <property type="evidence" value="ECO:0007669"/>
    <property type="project" value="UniProtKB-KW"/>
</dbReference>
<proteinExistence type="predicted"/>
<dbReference type="Proteomes" id="UP000316688">
    <property type="component" value="Unassembled WGS sequence"/>
</dbReference>
<keyword evidence="3" id="KW-0227">DNA damage</keyword>
<evidence type="ECO:0000259" key="8">
    <source>
        <dbReference type="SMART" id="SM00986"/>
    </source>
</evidence>
<dbReference type="GO" id="GO:0097506">
    <property type="term" value="F:deaminated base DNA N-glycosylase activity"/>
    <property type="evidence" value="ECO:0007669"/>
    <property type="project" value="UniProtKB-ARBA"/>
</dbReference>
<dbReference type="AlphaFoldDB" id="A0A557RHE4"/>
<evidence type="ECO:0000256" key="2">
    <source>
        <dbReference type="ARBA" id="ARBA00022723"/>
    </source>
</evidence>
<keyword evidence="2" id="KW-0479">Metal-binding</keyword>
<dbReference type="SMART" id="SM00987">
    <property type="entry name" value="UreE_C"/>
    <property type="match status" value="1"/>
</dbReference>